<dbReference type="EMBL" id="RBNI01001422">
    <property type="protein sequence ID" value="RUP50440.1"/>
    <property type="molecule type" value="Genomic_DNA"/>
</dbReference>
<dbReference type="OrthoDB" id="3342809at2759"/>
<dbReference type="InterPro" id="IPR029063">
    <property type="entry name" value="SAM-dependent_MTases_sf"/>
</dbReference>
<proteinExistence type="predicted"/>
<evidence type="ECO:0008006" key="4">
    <source>
        <dbReference type="Google" id="ProtNLM"/>
    </source>
</evidence>
<evidence type="ECO:0000313" key="2">
    <source>
        <dbReference type="EMBL" id="RUP50440.1"/>
    </source>
</evidence>
<dbReference type="Proteomes" id="UP000268093">
    <property type="component" value="Unassembled WGS sequence"/>
</dbReference>
<dbReference type="Gene3D" id="3.40.50.150">
    <property type="entry name" value="Vaccinia Virus protein VP39"/>
    <property type="match status" value="1"/>
</dbReference>
<sequence>MKQKGASKSNRGKNVRRNGRDRRNQTEFYDQSPVMPQSEEDEDEDETSEDDERETSRRGKPNHRTSTNSHHSHDPTGPTLASQSNKFLLYQDAVQAPRKEIVTLHNLHHELFFSSSTPSSERHPPLTLREDFCGTAVLCREWVARNSAERSAWGVDNDPVVLAYAREHVLADDPSVAERVALVEGDVLVVEGMVPRVDVIAGLNYGVFYFHKRCDLVAYLRKARGGLNDQGILVIDAFGGAKTQVGNKKKRRGNGYTGPPLIPNFSF</sequence>
<dbReference type="PANTHER" id="PTHR37211">
    <property type="entry name" value="EXPRESSED PROTEIN"/>
    <property type="match status" value="1"/>
</dbReference>
<dbReference type="AlphaFoldDB" id="A0A433DHW2"/>
<organism evidence="2 3">
    <name type="scientific">Jimgerdemannia flammicorona</name>
    <dbReference type="NCBI Taxonomy" id="994334"/>
    <lineage>
        <taxon>Eukaryota</taxon>
        <taxon>Fungi</taxon>
        <taxon>Fungi incertae sedis</taxon>
        <taxon>Mucoromycota</taxon>
        <taxon>Mucoromycotina</taxon>
        <taxon>Endogonomycetes</taxon>
        <taxon>Endogonales</taxon>
        <taxon>Endogonaceae</taxon>
        <taxon>Jimgerdemannia</taxon>
    </lineage>
</organism>
<feature type="compositionally biased region" description="Basic residues" evidence="1">
    <location>
        <begin position="1"/>
        <end position="20"/>
    </location>
</feature>
<feature type="region of interest" description="Disordered" evidence="1">
    <location>
        <begin position="245"/>
        <end position="267"/>
    </location>
</feature>
<protein>
    <recommendedName>
        <fullName evidence="4">Methyltransferase domain-containing protein</fullName>
    </recommendedName>
</protein>
<dbReference type="CDD" id="cd02440">
    <property type="entry name" value="AdoMet_MTases"/>
    <property type="match status" value="1"/>
</dbReference>
<evidence type="ECO:0000256" key="1">
    <source>
        <dbReference type="SAM" id="MobiDB-lite"/>
    </source>
</evidence>
<feature type="compositionally biased region" description="Acidic residues" evidence="1">
    <location>
        <begin position="38"/>
        <end position="53"/>
    </location>
</feature>
<feature type="region of interest" description="Disordered" evidence="1">
    <location>
        <begin position="1"/>
        <end position="82"/>
    </location>
</feature>
<reference evidence="2 3" key="1">
    <citation type="journal article" date="2018" name="New Phytol.">
        <title>Phylogenomics of Endogonaceae and evolution of mycorrhizas within Mucoromycota.</title>
        <authorList>
            <person name="Chang Y."/>
            <person name="Desiro A."/>
            <person name="Na H."/>
            <person name="Sandor L."/>
            <person name="Lipzen A."/>
            <person name="Clum A."/>
            <person name="Barry K."/>
            <person name="Grigoriev I.V."/>
            <person name="Martin F.M."/>
            <person name="Stajich J.E."/>
            <person name="Smith M.E."/>
            <person name="Bonito G."/>
            <person name="Spatafora J.W."/>
        </authorList>
    </citation>
    <scope>NUCLEOTIDE SEQUENCE [LARGE SCALE GENOMIC DNA]</scope>
    <source>
        <strain evidence="2 3">GMNB39</strain>
    </source>
</reference>
<accession>A0A433DHW2</accession>
<dbReference type="PANTHER" id="PTHR37211:SF1">
    <property type="entry name" value="EXPRESSED PROTEIN"/>
    <property type="match status" value="1"/>
</dbReference>
<keyword evidence="3" id="KW-1185">Reference proteome</keyword>
<gene>
    <name evidence="2" type="ORF">BC936DRAFT_139054</name>
</gene>
<name>A0A433DHW2_9FUNG</name>
<dbReference type="SUPFAM" id="SSF53335">
    <property type="entry name" value="S-adenosyl-L-methionine-dependent methyltransferases"/>
    <property type="match status" value="1"/>
</dbReference>
<evidence type="ECO:0000313" key="3">
    <source>
        <dbReference type="Proteomes" id="UP000268093"/>
    </source>
</evidence>
<comment type="caution">
    <text evidence="2">The sequence shown here is derived from an EMBL/GenBank/DDBJ whole genome shotgun (WGS) entry which is preliminary data.</text>
</comment>